<sequence>MIKELLNIKLISLFVILTLLICSSFNGVYGEIVELTDKNFDKMVKKDERWFIVFYRKESKLYGNFEPTILKLSEVPESEMGFELKYGRIEYDENPHLVSRFIANQIPQYFISDLRRVYSFTITQNYDYVFEFLKYRRWKLFPVKEGASDPFSYMAYFYGYFNIIGFLLKKNVFIYIPPKIFYSTIIGIFFSAILRFAYRKHREVQDYINKFERDIEEKYYERCEKHGYDPFKLIEEMEKKLKEREEHEKLQRLAEKEVEREAKEFLKLKEKIEKKNN</sequence>
<evidence type="ECO:0000256" key="2">
    <source>
        <dbReference type="SAM" id="Phobius"/>
    </source>
</evidence>
<gene>
    <name evidence="4" type="ORF">BCR32DRAFT_293399</name>
</gene>
<reference evidence="4 5" key="2">
    <citation type="submission" date="2016-08" db="EMBL/GenBank/DDBJ databases">
        <title>Pervasive Adenine N6-methylation of Active Genes in Fungi.</title>
        <authorList>
            <consortium name="DOE Joint Genome Institute"/>
            <person name="Mondo S.J."/>
            <person name="Dannebaum R.O."/>
            <person name="Kuo R.C."/>
            <person name="Labutti K."/>
            <person name="Haridas S."/>
            <person name="Kuo A."/>
            <person name="Salamov A."/>
            <person name="Ahrendt S.R."/>
            <person name="Lipzen A."/>
            <person name="Sullivan W."/>
            <person name="Andreopoulos W.B."/>
            <person name="Clum A."/>
            <person name="Lindquist E."/>
            <person name="Daum C."/>
            <person name="Ramamoorthy G.K."/>
            <person name="Gryganskyi A."/>
            <person name="Culley D."/>
            <person name="Magnuson J.K."/>
            <person name="James T.Y."/>
            <person name="O'Malley M.A."/>
            <person name="Stajich J.E."/>
            <person name="Spatafora J.W."/>
            <person name="Visel A."/>
            <person name="Grigoriev I.V."/>
        </authorList>
    </citation>
    <scope>NUCLEOTIDE SEQUENCE [LARGE SCALE GENOMIC DNA]</scope>
    <source>
        <strain evidence="4 5">S4</strain>
    </source>
</reference>
<keyword evidence="1" id="KW-0175">Coiled coil</keyword>
<dbReference type="Gene3D" id="3.40.30.10">
    <property type="entry name" value="Glutaredoxin"/>
    <property type="match status" value="1"/>
</dbReference>
<feature type="transmembrane region" description="Helical" evidence="2">
    <location>
        <begin position="180"/>
        <end position="198"/>
    </location>
</feature>
<dbReference type="OrthoDB" id="2121326at2759"/>
<evidence type="ECO:0000313" key="4">
    <source>
        <dbReference type="EMBL" id="ORX81191.1"/>
    </source>
</evidence>
<evidence type="ECO:0000256" key="1">
    <source>
        <dbReference type="SAM" id="Coils"/>
    </source>
</evidence>
<dbReference type="STRING" id="1754192.A0A1Y1X5V2"/>
<feature type="chain" id="PRO_5012643708" evidence="3">
    <location>
        <begin position="31"/>
        <end position="277"/>
    </location>
</feature>
<feature type="signal peptide" evidence="3">
    <location>
        <begin position="1"/>
        <end position="30"/>
    </location>
</feature>
<dbReference type="AlphaFoldDB" id="A0A1Y1X5V2"/>
<dbReference type="SUPFAM" id="SSF52833">
    <property type="entry name" value="Thioredoxin-like"/>
    <property type="match status" value="1"/>
</dbReference>
<keyword evidence="3" id="KW-0732">Signal</keyword>
<dbReference type="EMBL" id="MCFG01000124">
    <property type="protein sequence ID" value="ORX81191.1"/>
    <property type="molecule type" value="Genomic_DNA"/>
</dbReference>
<feature type="transmembrane region" description="Helical" evidence="2">
    <location>
        <begin position="151"/>
        <end position="168"/>
    </location>
</feature>
<dbReference type="Proteomes" id="UP000193944">
    <property type="component" value="Unassembled WGS sequence"/>
</dbReference>
<keyword evidence="2" id="KW-0472">Membrane</keyword>
<protein>
    <submittedName>
        <fullName evidence="4">Uncharacterized protein</fullName>
    </submittedName>
</protein>
<accession>A0A1Y1X5V2</accession>
<keyword evidence="5" id="KW-1185">Reference proteome</keyword>
<reference evidence="4 5" key="1">
    <citation type="submission" date="2016-08" db="EMBL/GenBank/DDBJ databases">
        <title>A Parts List for Fungal Cellulosomes Revealed by Comparative Genomics.</title>
        <authorList>
            <consortium name="DOE Joint Genome Institute"/>
            <person name="Haitjema C.H."/>
            <person name="Gilmore S.P."/>
            <person name="Henske J.K."/>
            <person name="Solomon K.V."/>
            <person name="De Groot R."/>
            <person name="Kuo A."/>
            <person name="Mondo S.J."/>
            <person name="Salamov A.A."/>
            <person name="Labutti K."/>
            <person name="Zhao Z."/>
            <person name="Chiniquy J."/>
            <person name="Barry K."/>
            <person name="Brewer H.M."/>
            <person name="Purvine S.O."/>
            <person name="Wright A.T."/>
            <person name="Boxma B."/>
            <person name="Van Alen T."/>
            <person name="Hackstein J.H."/>
            <person name="Baker S.E."/>
            <person name="Grigoriev I.V."/>
            <person name="O'Malley M.A."/>
        </authorList>
    </citation>
    <scope>NUCLEOTIDE SEQUENCE [LARGE SCALE GENOMIC DNA]</scope>
    <source>
        <strain evidence="4 5">S4</strain>
    </source>
</reference>
<comment type="caution">
    <text evidence="4">The sequence shown here is derived from an EMBL/GenBank/DDBJ whole genome shotgun (WGS) entry which is preliminary data.</text>
</comment>
<evidence type="ECO:0000313" key="5">
    <source>
        <dbReference type="Proteomes" id="UP000193944"/>
    </source>
</evidence>
<organism evidence="4 5">
    <name type="scientific">Anaeromyces robustus</name>
    <dbReference type="NCBI Taxonomy" id="1754192"/>
    <lineage>
        <taxon>Eukaryota</taxon>
        <taxon>Fungi</taxon>
        <taxon>Fungi incertae sedis</taxon>
        <taxon>Chytridiomycota</taxon>
        <taxon>Chytridiomycota incertae sedis</taxon>
        <taxon>Neocallimastigomycetes</taxon>
        <taxon>Neocallimastigales</taxon>
        <taxon>Neocallimastigaceae</taxon>
        <taxon>Anaeromyces</taxon>
    </lineage>
</organism>
<name>A0A1Y1X5V2_9FUNG</name>
<keyword evidence="2" id="KW-0812">Transmembrane</keyword>
<keyword evidence="2" id="KW-1133">Transmembrane helix</keyword>
<dbReference type="InterPro" id="IPR036249">
    <property type="entry name" value="Thioredoxin-like_sf"/>
</dbReference>
<evidence type="ECO:0000256" key="3">
    <source>
        <dbReference type="SAM" id="SignalP"/>
    </source>
</evidence>
<proteinExistence type="predicted"/>
<feature type="coiled-coil region" evidence="1">
    <location>
        <begin position="237"/>
        <end position="275"/>
    </location>
</feature>